<evidence type="ECO:0000256" key="2">
    <source>
        <dbReference type="ARBA" id="ARBA00022741"/>
    </source>
</evidence>
<dbReference type="GO" id="GO:0005524">
    <property type="term" value="F:ATP binding"/>
    <property type="evidence" value="ECO:0007669"/>
    <property type="project" value="InterPro"/>
</dbReference>
<protein>
    <submittedName>
        <fullName evidence="5">Lysine--tRNA ligase</fullName>
    </submittedName>
</protein>
<dbReference type="GO" id="GO:0004824">
    <property type="term" value="F:lysine-tRNA ligase activity"/>
    <property type="evidence" value="ECO:0007669"/>
    <property type="project" value="TreeGrafter"/>
</dbReference>
<dbReference type="InterPro" id="IPR006195">
    <property type="entry name" value="aa-tRNA-synth_II"/>
</dbReference>
<name>A0A2M8ESA7_9BACT</name>
<dbReference type="EMBL" id="PFSF01000055">
    <property type="protein sequence ID" value="PJC27994.1"/>
    <property type="molecule type" value="Genomic_DNA"/>
</dbReference>
<feature type="domain" description="Aminoacyl-transfer RNA synthetases class-II family profile" evidence="4">
    <location>
        <begin position="1"/>
        <end position="228"/>
    </location>
</feature>
<sequence>HNPEFMLLEVYQAYTNYRDMMGLTEDLVRNAASESFGTLRFASRAGEVDFSKPWRVVEANKLCFSRICGGANLVEMANMENVRKVAKTLGLDIEGLSYGQAISKFLEIIIQPQIVQPTFIVHLPLEMSPLVKGKPDNPRLAERAWAFAGGIFFCDIYSDLTDPNELLQRLKKQDEELGIRGNVSHTDNDLVNALKYGAPPSAGMGIGIDRLLMVVGGKKHILDTMLFPNS</sequence>
<dbReference type="PANTHER" id="PTHR42918">
    <property type="entry name" value="LYSYL-TRNA SYNTHETASE"/>
    <property type="match status" value="1"/>
</dbReference>
<gene>
    <name evidence="5" type="ORF">CO054_02530</name>
</gene>
<evidence type="ECO:0000256" key="3">
    <source>
        <dbReference type="ARBA" id="ARBA00022840"/>
    </source>
</evidence>
<organism evidence="5 6">
    <name type="scientific">Candidatus Shapirobacteria bacterium CG_4_9_14_0_2_um_filter_39_11</name>
    <dbReference type="NCBI Taxonomy" id="1974478"/>
    <lineage>
        <taxon>Bacteria</taxon>
        <taxon>Candidatus Shapironibacteriota</taxon>
    </lineage>
</organism>
<evidence type="ECO:0000256" key="1">
    <source>
        <dbReference type="ARBA" id="ARBA00022598"/>
    </source>
</evidence>
<keyword evidence="2" id="KW-0547">Nucleotide-binding</keyword>
<dbReference type="GO" id="GO:0006430">
    <property type="term" value="P:lysyl-tRNA aminoacylation"/>
    <property type="evidence" value="ECO:0007669"/>
    <property type="project" value="TreeGrafter"/>
</dbReference>
<feature type="non-terminal residue" evidence="5">
    <location>
        <position position="1"/>
    </location>
</feature>
<dbReference type="SUPFAM" id="SSF55681">
    <property type="entry name" value="Class II aaRS and biotin synthetases"/>
    <property type="match status" value="1"/>
</dbReference>
<comment type="caution">
    <text evidence="5">The sequence shown here is derived from an EMBL/GenBank/DDBJ whole genome shotgun (WGS) entry which is preliminary data.</text>
</comment>
<evidence type="ECO:0000259" key="4">
    <source>
        <dbReference type="PROSITE" id="PS50862"/>
    </source>
</evidence>
<dbReference type="AlphaFoldDB" id="A0A2M8ESA7"/>
<dbReference type="Gene3D" id="3.30.930.10">
    <property type="entry name" value="Bira Bifunctional Protein, Domain 2"/>
    <property type="match status" value="1"/>
</dbReference>
<dbReference type="Proteomes" id="UP000229816">
    <property type="component" value="Unassembled WGS sequence"/>
</dbReference>
<dbReference type="GO" id="GO:0000049">
    <property type="term" value="F:tRNA binding"/>
    <property type="evidence" value="ECO:0007669"/>
    <property type="project" value="TreeGrafter"/>
</dbReference>
<dbReference type="Pfam" id="PF00152">
    <property type="entry name" value="tRNA-synt_2"/>
    <property type="match status" value="1"/>
</dbReference>
<dbReference type="PANTHER" id="PTHR42918:SF15">
    <property type="entry name" value="LYSINE--TRNA LIGASE, CHLOROPLASTIC_MITOCHONDRIAL"/>
    <property type="match status" value="1"/>
</dbReference>
<keyword evidence="3" id="KW-0067">ATP-binding</keyword>
<dbReference type="InterPro" id="IPR045864">
    <property type="entry name" value="aa-tRNA-synth_II/BPL/LPL"/>
</dbReference>
<evidence type="ECO:0000313" key="5">
    <source>
        <dbReference type="EMBL" id="PJC27994.1"/>
    </source>
</evidence>
<accession>A0A2M8ESA7</accession>
<evidence type="ECO:0000313" key="6">
    <source>
        <dbReference type="Proteomes" id="UP000229816"/>
    </source>
</evidence>
<dbReference type="InterPro" id="IPR004364">
    <property type="entry name" value="Aa-tRNA-synt_II"/>
</dbReference>
<dbReference type="PROSITE" id="PS50862">
    <property type="entry name" value="AA_TRNA_LIGASE_II"/>
    <property type="match status" value="1"/>
</dbReference>
<keyword evidence="1 5" id="KW-0436">Ligase</keyword>
<proteinExistence type="predicted"/>
<reference evidence="6" key="1">
    <citation type="submission" date="2017-09" db="EMBL/GenBank/DDBJ databases">
        <title>Depth-based differentiation of microbial function through sediment-hosted aquifers and enrichment of novel symbionts in the deep terrestrial subsurface.</title>
        <authorList>
            <person name="Probst A.J."/>
            <person name="Ladd B."/>
            <person name="Jarett J.K."/>
            <person name="Geller-Mcgrath D.E."/>
            <person name="Sieber C.M.K."/>
            <person name="Emerson J.B."/>
            <person name="Anantharaman K."/>
            <person name="Thomas B.C."/>
            <person name="Malmstrom R."/>
            <person name="Stieglmeier M."/>
            <person name="Klingl A."/>
            <person name="Woyke T."/>
            <person name="Ryan C.M."/>
            <person name="Banfield J.F."/>
        </authorList>
    </citation>
    <scope>NUCLEOTIDE SEQUENCE [LARGE SCALE GENOMIC DNA]</scope>
</reference>
<dbReference type="GO" id="GO:0005829">
    <property type="term" value="C:cytosol"/>
    <property type="evidence" value="ECO:0007669"/>
    <property type="project" value="TreeGrafter"/>
</dbReference>